<evidence type="ECO:0000313" key="2">
    <source>
        <dbReference type="Proteomes" id="UP000595448"/>
    </source>
</evidence>
<name>A0ABX7BNT7_9CAUL</name>
<dbReference type="InterPro" id="IPR018691">
    <property type="entry name" value="DUF2188"/>
</dbReference>
<reference evidence="1 2" key="1">
    <citation type="submission" date="2021-01" db="EMBL/GenBank/DDBJ databases">
        <title>Brevundimonas vitis sp. nov., an bacterium isolated from grape (Vitis vinifera).</title>
        <authorList>
            <person name="Jiang L."/>
            <person name="Lee J."/>
        </authorList>
    </citation>
    <scope>NUCLEOTIDE SEQUENCE [LARGE SCALE GENOMIC DNA]</scope>
    <source>
        <strain evidence="1 2">GRTSA-9</strain>
    </source>
</reference>
<evidence type="ECO:0000313" key="1">
    <source>
        <dbReference type="EMBL" id="QQQ17789.1"/>
    </source>
</evidence>
<sequence>MARKIFYVVVNGTQWGVRCEGGLVSSHLTQAAAIQAARGHALGWWKAGQPSQVLVQGADAKWRTEWTYGDDPLRHPG</sequence>
<gene>
    <name evidence="1" type="ORF">JIP62_10635</name>
</gene>
<dbReference type="RefSeq" id="WP_201102165.1">
    <property type="nucleotide sequence ID" value="NZ_CP067977.1"/>
</dbReference>
<proteinExistence type="predicted"/>
<dbReference type="EMBL" id="CP067977">
    <property type="protein sequence ID" value="QQQ17789.1"/>
    <property type="molecule type" value="Genomic_DNA"/>
</dbReference>
<organism evidence="1 2">
    <name type="scientific">Brevundimonas vitisensis</name>
    <dbReference type="NCBI Taxonomy" id="2800818"/>
    <lineage>
        <taxon>Bacteria</taxon>
        <taxon>Pseudomonadati</taxon>
        <taxon>Pseudomonadota</taxon>
        <taxon>Alphaproteobacteria</taxon>
        <taxon>Caulobacterales</taxon>
        <taxon>Caulobacteraceae</taxon>
        <taxon>Brevundimonas</taxon>
    </lineage>
</organism>
<keyword evidence="2" id="KW-1185">Reference proteome</keyword>
<dbReference type="Proteomes" id="UP000595448">
    <property type="component" value="Chromosome"/>
</dbReference>
<protein>
    <submittedName>
        <fullName evidence="1">DUF2188 domain-containing protein</fullName>
    </submittedName>
</protein>
<accession>A0ABX7BNT7</accession>
<dbReference type="Pfam" id="PF09954">
    <property type="entry name" value="DUF2188"/>
    <property type="match status" value="1"/>
</dbReference>